<proteinExistence type="predicted"/>
<name>A0A1V0SD81_9VIRU</name>
<organism evidence="1">
    <name type="scientific">Indivirus ILV1</name>
    <dbReference type="NCBI Taxonomy" id="1977633"/>
    <lineage>
        <taxon>Viruses</taxon>
        <taxon>Varidnaviria</taxon>
        <taxon>Bamfordvirae</taxon>
        <taxon>Nucleocytoviricota</taxon>
        <taxon>Megaviricetes</taxon>
        <taxon>Imitervirales</taxon>
        <taxon>Mimiviridae</taxon>
        <taxon>Klosneuvirinae</taxon>
        <taxon>Indivirus</taxon>
    </lineage>
</organism>
<dbReference type="EMBL" id="KY684086">
    <property type="protein sequence ID" value="ARF09667.1"/>
    <property type="molecule type" value="Genomic_DNA"/>
</dbReference>
<reference evidence="1" key="1">
    <citation type="journal article" date="2017" name="Science">
        <title>Giant viruses with an expanded complement of translation system components.</title>
        <authorList>
            <person name="Schulz F."/>
            <person name="Yutin N."/>
            <person name="Ivanova N.N."/>
            <person name="Ortega D.R."/>
            <person name="Lee T.K."/>
            <person name="Vierheilig J."/>
            <person name="Daims H."/>
            <person name="Horn M."/>
            <person name="Wagner M."/>
            <person name="Jensen G.J."/>
            <person name="Kyrpides N.C."/>
            <person name="Koonin E.V."/>
            <person name="Woyke T."/>
        </authorList>
    </citation>
    <scope>NUCLEOTIDE SEQUENCE</scope>
    <source>
        <strain evidence="1">ILV1</strain>
    </source>
</reference>
<protein>
    <submittedName>
        <fullName evidence="1">Uncharacterized protein</fullName>
    </submittedName>
</protein>
<gene>
    <name evidence="1" type="ORF">Indivirus_2_46</name>
</gene>
<evidence type="ECO:0000313" key="1">
    <source>
        <dbReference type="EMBL" id="ARF09667.1"/>
    </source>
</evidence>
<accession>A0A1V0SD81</accession>
<sequence>MKRAMDSIPDNIEDLYVDNINNETFNKYVQDKGFLFSDITEKIIGPVNSDITPIISINSNNIEMSISVIDDDYVNVDIIKKIKEQVITDFIDNPEIHTESPIVSKIEKSPDKIIDHPEINIENIPEVYPSQIPNESETDSSEINIENIHEAYSSQIPNESETDSSKISNEIIEMNIYTENPNDVVINIDKIKPNNFFDCFNEENSVNNVISCDTIHNRKNLHELTTSYMFESEDLRKNDIYPFANGNYNYTKVPSSKGWLENLGIITASAMMLFGNND</sequence>